<dbReference type="EMBL" id="QSQP01000040">
    <property type="protein sequence ID" value="RGK38268.1"/>
    <property type="molecule type" value="Genomic_DNA"/>
</dbReference>
<gene>
    <name evidence="1" type="ORF">DXD13_15870</name>
</gene>
<dbReference type="Proteomes" id="UP000261052">
    <property type="component" value="Unassembled WGS sequence"/>
</dbReference>
<dbReference type="RefSeq" id="WP_117686909.1">
    <property type="nucleotide sequence ID" value="NZ_QSQP01000040.1"/>
</dbReference>
<evidence type="ECO:0000313" key="2">
    <source>
        <dbReference type="Proteomes" id="UP000261052"/>
    </source>
</evidence>
<dbReference type="Pfam" id="PF04439">
    <property type="entry name" value="Adenyl_transf"/>
    <property type="match status" value="1"/>
</dbReference>
<proteinExistence type="predicted"/>
<reference evidence="1 2" key="1">
    <citation type="submission" date="2018-08" db="EMBL/GenBank/DDBJ databases">
        <title>A genome reference for cultivated species of the human gut microbiota.</title>
        <authorList>
            <person name="Zou Y."/>
            <person name="Xue W."/>
            <person name="Luo G."/>
        </authorList>
    </citation>
    <scope>NUCLEOTIDE SEQUENCE [LARGE SCALE GENOMIC DNA]</scope>
    <source>
        <strain evidence="1 2">TF11-15AC</strain>
    </source>
</reference>
<dbReference type="SUPFAM" id="SSF81631">
    <property type="entry name" value="PAP/OAS1 substrate-binding domain"/>
    <property type="match status" value="1"/>
</dbReference>
<comment type="caution">
    <text evidence="1">The sequence shown here is derived from an EMBL/GenBank/DDBJ whole genome shotgun (WGS) entry which is preliminary data.</text>
</comment>
<accession>A0A3E4LLH7</accession>
<name>A0A3E4LLH7_9FIRM</name>
<dbReference type="InterPro" id="IPR007530">
    <property type="entry name" value="Aminoglycoside_adenylylTfrase"/>
</dbReference>
<sequence length="32" mass="3853">MGTDFSVSVGKSAKYMYKWLSKEEYDAYLWRI</sequence>
<protein>
    <submittedName>
        <fullName evidence="1">Uncharacterized protein</fullName>
    </submittedName>
</protein>
<evidence type="ECO:0000313" key="1">
    <source>
        <dbReference type="EMBL" id="RGK38268.1"/>
    </source>
</evidence>
<organism evidence="1 2">
    <name type="scientific">Agathobacter rectalis</name>
    <dbReference type="NCBI Taxonomy" id="39491"/>
    <lineage>
        <taxon>Bacteria</taxon>
        <taxon>Bacillati</taxon>
        <taxon>Bacillota</taxon>
        <taxon>Clostridia</taxon>
        <taxon>Lachnospirales</taxon>
        <taxon>Lachnospiraceae</taxon>
        <taxon>Agathobacter</taxon>
    </lineage>
</organism>
<dbReference type="AlphaFoldDB" id="A0A3E4LLH7"/>